<dbReference type="GO" id="GO:0032259">
    <property type="term" value="P:methylation"/>
    <property type="evidence" value="ECO:0007669"/>
    <property type="project" value="UniProtKB-KW"/>
</dbReference>
<dbReference type="NCBIfam" id="TIGR01444">
    <property type="entry name" value="fkbM_fam"/>
    <property type="match status" value="1"/>
</dbReference>
<evidence type="ECO:0000259" key="1">
    <source>
        <dbReference type="Pfam" id="PF05050"/>
    </source>
</evidence>
<evidence type="ECO:0000313" key="3">
    <source>
        <dbReference type="Proteomes" id="UP000652755"/>
    </source>
</evidence>
<dbReference type="InterPro" id="IPR029063">
    <property type="entry name" value="SAM-dependent_MTases_sf"/>
</dbReference>
<accession>A0ABR7KVR2</accession>
<comment type="caution">
    <text evidence="2">The sequence shown here is derived from an EMBL/GenBank/DDBJ whole genome shotgun (WGS) entry which is preliminary data.</text>
</comment>
<dbReference type="InterPro" id="IPR006342">
    <property type="entry name" value="FkbM_mtfrase"/>
</dbReference>
<dbReference type="GO" id="GO:0008168">
    <property type="term" value="F:methyltransferase activity"/>
    <property type="evidence" value="ECO:0007669"/>
    <property type="project" value="UniProtKB-KW"/>
</dbReference>
<keyword evidence="3" id="KW-1185">Reference proteome</keyword>
<dbReference type="Proteomes" id="UP000652755">
    <property type="component" value="Unassembled WGS sequence"/>
</dbReference>
<dbReference type="SUPFAM" id="SSF53335">
    <property type="entry name" value="S-adenosyl-L-methionine-dependent methyltransferases"/>
    <property type="match status" value="1"/>
</dbReference>
<organism evidence="2 3">
    <name type="scientific">Pedobacter fastidiosus</name>
    <dbReference type="NCBI Taxonomy" id="2765361"/>
    <lineage>
        <taxon>Bacteria</taxon>
        <taxon>Pseudomonadati</taxon>
        <taxon>Bacteroidota</taxon>
        <taxon>Sphingobacteriia</taxon>
        <taxon>Sphingobacteriales</taxon>
        <taxon>Sphingobacteriaceae</taxon>
        <taxon>Pedobacter</taxon>
    </lineage>
</organism>
<reference evidence="2 3" key="1">
    <citation type="submission" date="2020-08" db="EMBL/GenBank/DDBJ databases">
        <authorList>
            <person name="Sun Q."/>
            <person name="Inoue M."/>
        </authorList>
    </citation>
    <scope>NUCLEOTIDE SEQUENCE [LARGE SCALE GENOMIC DNA]</scope>
    <source>
        <strain evidence="2 3">CCM 8938</strain>
    </source>
</reference>
<proteinExistence type="predicted"/>
<sequence>MFQSLKNLYKNEYNKKHSIFAFRRFIFWKIIRLFGLNNVKYTLWGNRKILLDSKSFHSMWLMYNYIVDWEEFNLIKDYIKADHTVLDVGTNMGYYTVWISKFIGQNGQIHCFEPDSSNFKKLKQNAEINNLVKTAKLNNIALSDTNGFIPFTLGLDGQNHINLDQSNKSVNVDTKKLDTYAEENNIEQISYAKIDVEGFEYSVLKGAVNLLNNKKIDIIQLEINNTVENSTNNVDDILHLLANHNYILSGYNTGEKKLFPITYTPSRENYFAVHNLNSINQQLSPVSETD</sequence>
<keyword evidence="2" id="KW-0808">Transferase</keyword>
<evidence type="ECO:0000313" key="2">
    <source>
        <dbReference type="EMBL" id="MBC6112157.1"/>
    </source>
</evidence>
<dbReference type="EMBL" id="JACRYL010000017">
    <property type="protein sequence ID" value="MBC6112157.1"/>
    <property type="molecule type" value="Genomic_DNA"/>
</dbReference>
<dbReference type="PANTHER" id="PTHR34203:SF15">
    <property type="entry name" value="SLL1173 PROTEIN"/>
    <property type="match status" value="1"/>
</dbReference>
<keyword evidence="2" id="KW-0489">Methyltransferase</keyword>
<dbReference type="InterPro" id="IPR052514">
    <property type="entry name" value="SAM-dependent_MTase"/>
</dbReference>
<name>A0ABR7KVR2_9SPHI</name>
<protein>
    <submittedName>
        <fullName evidence="2">FkbM family methyltransferase</fullName>
    </submittedName>
</protein>
<gene>
    <name evidence="2" type="ORF">H7U22_17175</name>
</gene>
<dbReference type="PANTHER" id="PTHR34203">
    <property type="entry name" value="METHYLTRANSFERASE, FKBM FAMILY PROTEIN"/>
    <property type="match status" value="1"/>
</dbReference>
<dbReference type="RefSeq" id="WP_187072585.1">
    <property type="nucleotide sequence ID" value="NZ_JACRYL010000017.1"/>
</dbReference>
<dbReference type="Pfam" id="PF05050">
    <property type="entry name" value="Methyltransf_21"/>
    <property type="match status" value="1"/>
</dbReference>
<feature type="domain" description="Methyltransferase FkbM" evidence="1">
    <location>
        <begin position="87"/>
        <end position="247"/>
    </location>
</feature>
<dbReference type="Gene3D" id="3.40.50.150">
    <property type="entry name" value="Vaccinia Virus protein VP39"/>
    <property type="match status" value="1"/>
</dbReference>